<dbReference type="Proteomes" id="UP000197153">
    <property type="component" value="Chromosome 1"/>
</dbReference>
<evidence type="ECO:0000313" key="1">
    <source>
        <dbReference type="EMBL" id="ASG20750.1"/>
    </source>
</evidence>
<evidence type="ECO:0008006" key="3">
    <source>
        <dbReference type="Google" id="ProtNLM"/>
    </source>
</evidence>
<dbReference type="InterPro" id="IPR025528">
    <property type="entry name" value="BrnA_antitoxin"/>
</dbReference>
<keyword evidence="2" id="KW-1185">Reference proteome</keyword>
<gene>
    <name evidence="1" type="ORF">Y958_07965</name>
</gene>
<protein>
    <recommendedName>
        <fullName evidence="3">BrnA antitoxin family protein</fullName>
    </recommendedName>
</protein>
<dbReference type="RefSeq" id="WP_088871578.1">
    <property type="nucleotide sequence ID" value="NZ_CP022110.1"/>
</dbReference>
<dbReference type="KEGG" id="nao:Y958_07965"/>
<proteinExistence type="predicted"/>
<accession>A0A248JQH1</accession>
<dbReference type="AlphaFoldDB" id="A0A248JQH1"/>
<reference evidence="1 2" key="1">
    <citation type="submission" date="2017-06" db="EMBL/GenBank/DDBJ databases">
        <title>Complete genome sequence of Nitrospirillum amazonense strain CBAmC, an endophytic nitrogen-fixing and plant growth-promoting bacterium, isolated from sugarcane.</title>
        <authorList>
            <person name="Schwab S."/>
            <person name="dos Santos Teixeira K.R."/>
            <person name="Simoes Araujo J.L."/>
            <person name="Soares Vidal M."/>
            <person name="Borges de Freitas H.R."/>
            <person name="Rivello Crivelaro A.L."/>
            <person name="Bueno de Camargo Nunes A."/>
            <person name="dos Santos C.M."/>
            <person name="Palmeira da Silva Rosa D."/>
            <person name="da Silva Padilha D."/>
            <person name="da Silva E."/>
            <person name="Araujo Terra L."/>
            <person name="Soares Mendes V."/>
            <person name="Farinelli L."/>
            <person name="Magalhaes Cruz L."/>
            <person name="Baldani J.I."/>
        </authorList>
    </citation>
    <scope>NUCLEOTIDE SEQUENCE [LARGE SCALE GENOMIC DNA]</scope>
    <source>
        <strain evidence="1 2">CBAmC</strain>
    </source>
</reference>
<evidence type="ECO:0000313" key="2">
    <source>
        <dbReference type="Proteomes" id="UP000197153"/>
    </source>
</evidence>
<name>A0A248JQH1_9PROT</name>
<dbReference type="Pfam" id="PF14384">
    <property type="entry name" value="BrnA_antitoxin"/>
    <property type="match status" value="1"/>
</dbReference>
<dbReference type="EMBL" id="CP022110">
    <property type="protein sequence ID" value="ASG20750.1"/>
    <property type="molecule type" value="Genomic_DNA"/>
</dbReference>
<sequence length="90" mass="9899">MSKRLAYPTPEEDADIQAAAADDPDTIPDLDEALATGQVRRVGRPKSAIVKQAVSIRLDQDILDHYRGTGAGWQTRLNEDLRRLLKDSAA</sequence>
<organism evidence="1 2">
    <name type="scientific">Nitrospirillum viridazoti CBAmc</name>
    <dbReference type="NCBI Taxonomy" id="1441467"/>
    <lineage>
        <taxon>Bacteria</taxon>
        <taxon>Pseudomonadati</taxon>
        <taxon>Pseudomonadota</taxon>
        <taxon>Alphaproteobacteria</taxon>
        <taxon>Rhodospirillales</taxon>
        <taxon>Azospirillaceae</taxon>
        <taxon>Nitrospirillum</taxon>
        <taxon>Nitrospirillum viridazoti</taxon>
    </lineage>
</organism>